<dbReference type="RefSeq" id="WP_022936278.1">
    <property type="nucleotide sequence ID" value="NZ_LR214940.1"/>
</dbReference>
<dbReference type="Proteomes" id="UP000290482">
    <property type="component" value="Chromosome"/>
</dbReference>
<gene>
    <name evidence="6" type="ORF">NCTC10112_00268</name>
</gene>
<feature type="transmembrane region" description="Helical" evidence="5">
    <location>
        <begin position="180"/>
        <end position="202"/>
    </location>
</feature>
<comment type="subcellular location">
    <subcellularLocation>
        <location evidence="1">Membrane</location>
        <topology evidence="1">Multi-pass membrane protein</topology>
    </subcellularLocation>
</comment>
<dbReference type="Pfam" id="PF04193">
    <property type="entry name" value="PQ-loop"/>
    <property type="match status" value="2"/>
</dbReference>
<dbReference type="KEGG" id="mob:NCTC10112_00268"/>
<feature type="transmembrane region" description="Helical" evidence="5">
    <location>
        <begin position="146"/>
        <end position="168"/>
    </location>
</feature>
<dbReference type="OrthoDB" id="398361at2"/>
<evidence type="ECO:0000313" key="7">
    <source>
        <dbReference type="Proteomes" id="UP000290482"/>
    </source>
</evidence>
<evidence type="ECO:0000256" key="2">
    <source>
        <dbReference type="ARBA" id="ARBA00022692"/>
    </source>
</evidence>
<evidence type="ECO:0000256" key="4">
    <source>
        <dbReference type="ARBA" id="ARBA00023136"/>
    </source>
</evidence>
<evidence type="ECO:0000313" key="6">
    <source>
        <dbReference type="EMBL" id="VEU55517.1"/>
    </source>
</evidence>
<feature type="transmembrane region" description="Helical" evidence="5">
    <location>
        <begin position="37"/>
        <end position="57"/>
    </location>
</feature>
<keyword evidence="4 5" id="KW-0472">Membrane</keyword>
<evidence type="ECO:0000256" key="1">
    <source>
        <dbReference type="ARBA" id="ARBA00004141"/>
    </source>
</evidence>
<feature type="transmembrane region" description="Helical" evidence="5">
    <location>
        <begin position="222"/>
        <end position="243"/>
    </location>
</feature>
<dbReference type="Gene3D" id="1.20.1280.290">
    <property type="match status" value="2"/>
</dbReference>
<proteinExistence type="predicted"/>
<dbReference type="InterPro" id="IPR006603">
    <property type="entry name" value="PQ-loop_rpt"/>
</dbReference>
<dbReference type="AlphaFoldDB" id="A0A448ZW63"/>
<protein>
    <submittedName>
        <fullName evidence="6">PQ loop repeat</fullName>
    </submittedName>
</protein>
<evidence type="ECO:0000256" key="3">
    <source>
        <dbReference type="ARBA" id="ARBA00022989"/>
    </source>
</evidence>
<dbReference type="GO" id="GO:0016020">
    <property type="term" value="C:membrane"/>
    <property type="evidence" value="ECO:0007669"/>
    <property type="project" value="UniProtKB-SubCell"/>
</dbReference>
<keyword evidence="3 5" id="KW-1133">Transmembrane helix</keyword>
<dbReference type="EMBL" id="LR214940">
    <property type="protein sequence ID" value="VEU55517.1"/>
    <property type="molecule type" value="Genomic_DNA"/>
</dbReference>
<reference evidence="6 7" key="1">
    <citation type="submission" date="2019-01" db="EMBL/GenBank/DDBJ databases">
        <authorList>
            <consortium name="Pathogen Informatics"/>
        </authorList>
    </citation>
    <scope>NUCLEOTIDE SEQUENCE [LARGE SCALE GENOMIC DNA]</scope>
    <source>
        <strain evidence="6 7">NCTC10112</strain>
    </source>
</reference>
<feature type="transmembrane region" description="Helical" evidence="5">
    <location>
        <begin position="98"/>
        <end position="118"/>
    </location>
</feature>
<keyword evidence="2 5" id="KW-0812">Transmembrane</keyword>
<feature type="transmembrane region" description="Helical" evidence="5">
    <location>
        <begin position="63"/>
        <end position="86"/>
    </location>
</feature>
<accession>A0A448ZW63</accession>
<name>A0A448ZW63_METOS</name>
<sequence>MKLTLNILGILGAITTIGLGIPQLIQQLKTKKTGKVNFASFWIFYVGITLWVIYGVFAGPHYWQVFVANFTCSLIYSATMYYLYYYREDKTKALMLKVGMGILVMTLISLGLLIMFALNMQQYIKEGYPDTKTDYIIPILTERDRAIAAIIAPSFTTLAFLPQLITSLKKKDFHGLSPWMPFLFTINNLLWITYFILMPIYKSHYANPTIQIHKAWIEVAPALIWQVVSLTVYILQFSMIFSFNQKQKNCQHKIEDEVKSA</sequence>
<evidence type="ECO:0000256" key="5">
    <source>
        <dbReference type="SAM" id="Phobius"/>
    </source>
</evidence>
<organism evidence="6 7">
    <name type="scientific">Metamycoplasma orale</name>
    <name type="common">Mycoplasma orale</name>
    <dbReference type="NCBI Taxonomy" id="2121"/>
    <lineage>
        <taxon>Bacteria</taxon>
        <taxon>Bacillati</taxon>
        <taxon>Mycoplasmatota</taxon>
        <taxon>Mycoplasmoidales</taxon>
        <taxon>Metamycoplasmataceae</taxon>
        <taxon>Metamycoplasma</taxon>
    </lineage>
</organism>
<feature type="transmembrane region" description="Helical" evidence="5">
    <location>
        <begin position="6"/>
        <end position="25"/>
    </location>
</feature>
<keyword evidence="7" id="KW-1185">Reference proteome</keyword>